<dbReference type="EMBL" id="WMBR01000001">
    <property type="protein sequence ID" value="MXP21224.1"/>
    <property type="molecule type" value="Genomic_DNA"/>
</dbReference>
<keyword evidence="4 7" id="KW-0067">ATP-binding</keyword>
<gene>
    <name evidence="7" type="ORF">GIY30_07630</name>
</gene>
<organism evidence="7 8">
    <name type="scientific">Gordonia mangrovi</name>
    <dbReference type="NCBI Taxonomy" id="2665643"/>
    <lineage>
        <taxon>Bacteria</taxon>
        <taxon>Bacillati</taxon>
        <taxon>Actinomycetota</taxon>
        <taxon>Actinomycetes</taxon>
        <taxon>Mycobacteriales</taxon>
        <taxon>Gordoniaceae</taxon>
        <taxon>Gordonia</taxon>
    </lineage>
</organism>
<evidence type="ECO:0000256" key="3">
    <source>
        <dbReference type="ARBA" id="ARBA00022741"/>
    </source>
</evidence>
<evidence type="ECO:0000259" key="6">
    <source>
        <dbReference type="PROSITE" id="PS50893"/>
    </source>
</evidence>
<dbReference type="PANTHER" id="PTHR43335:SF4">
    <property type="entry name" value="ABC TRANSPORTER, ATP-BINDING PROTEIN"/>
    <property type="match status" value="1"/>
</dbReference>
<keyword evidence="3" id="KW-0547">Nucleotide-binding</keyword>
<dbReference type="InterPro" id="IPR003593">
    <property type="entry name" value="AAA+_ATPase"/>
</dbReference>
<dbReference type="Gene3D" id="3.40.50.300">
    <property type="entry name" value="P-loop containing nucleotide triphosphate hydrolases"/>
    <property type="match status" value="1"/>
</dbReference>
<dbReference type="GO" id="GO:0005524">
    <property type="term" value="F:ATP binding"/>
    <property type="evidence" value="ECO:0007669"/>
    <property type="project" value="UniProtKB-KW"/>
</dbReference>
<dbReference type="AlphaFoldDB" id="A0A6L7GMR1"/>
<protein>
    <submittedName>
        <fullName evidence="7">ATP-binding cassette domain-containing protein</fullName>
    </submittedName>
</protein>
<dbReference type="GO" id="GO:0016887">
    <property type="term" value="F:ATP hydrolysis activity"/>
    <property type="evidence" value="ECO:0007669"/>
    <property type="project" value="InterPro"/>
</dbReference>
<comment type="similarity">
    <text evidence="1">Belongs to the ABC transporter superfamily.</text>
</comment>
<sequence length="322" mass="33463">MSVAISIEGLTKRFGAVTAVDDLTFEVAPGRVTGFLGPNGSGKTTTLRMVLGLIAPTAGRAMIGGRPYREISRPMRLVGAALEASSFHPGRTGLGHLQTLAPQTGVSTARCHQVLDFVGLATAGDRRVGGYSTGMRQRLALAAALLGDPQVIVLDEPANGLDPQGIVWLRELLRSLAYEGRTVLVSSHVLAEVRSTVDDVVVIGGGRLIRASTLADFESLAERAVGVRTPAADAFAQLAAERGWMVSRGPGGFRVDAQDCATVGAAAFAAGIELHQLTDIGADLESVFLRLTTSPDAPTGHLAPQIAAATGPGPHTEPEGHR</sequence>
<dbReference type="RefSeq" id="WP_160901254.1">
    <property type="nucleotide sequence ID" value="NZ_CP102850.1"/>
</dbReference>
<evidence type="ECO:0000256" key="4">
    <source>
        <dbReference type="ARBA" id="ARBA00022840"/>
    </source>
</evidence>
<feature type="region of interest" description="Disordered" evidence="5">
    <location>
        <begin position="298"/>
        <end position="322"/>
    </location>
</feature>
<comment type="caution">
    <text evidence="7">The sequence shown here is derived from an EMBL/GenBank/DDBJ whole genome shotgun (WGS) entry which is preliminary data.</text>
</comment>
<dbReference type="Proteomes" id="UP000475545">
    <property type="component" value="Unassembled WGS sequence"/>
</dbReference>
<dbReference type="PANTHER" id="PTHR43335">
    <property type="entry name" value="ABC TRANSPORTER, ATP-BINDING PROTEIN"/>
    <property type="match status" value="1"/>
</dbReference>
<keyword evidence="8" id="KW-1185">Reference proteome</keyword>
<dbReference type="PROSITE" id="PS50893">
    <property type="entry name" value="ABC_TRANSPORTER_2"/>
    <property type="match status" value="1"/>
</dbReference>
<keyword evidence="2" id="KW-0813">Transport</keyword>
<feature type="domain" description="ABC transporter" evidence="6">
    <location>
        <begin position="5"/>
        <end position="230"/>
    </location>
</feature>
<dbReference type="SMART" id="SM00382">
    <property type="entry name" value="AAA"/>
    <property type="match status" value="1"/>
</dbReference>
<evidence type="ECO:0000313" key="8">
    <source>
        <dbReference type="Proteomes" id="UP000475545"/>
    </source>
</evidence>
<dbReference type="SUPFAM" id="SSF52540">
    <property type="entry name" value="P-loop containing nucleoside triphosphate hydrolases"/>
    <property type="match status" value="1"/>
</dbReference>
<dbReference type="Pfam" id="PF00005">
    <property type="entry name" value="ABC_tran"/>
    <property type="match status" value="1"/>
</dbReference>
<proteinExistence type="inferred from homology"/>
<reference evidence="7 8" key="1">
    <citation type="submission" date="2019-11" db="EMBL/GenBank/DDBJ databases">
        <title>Gordonia sp. nov., a novel actinobacterium isolated from mangrove soil in Hainan.</title>
        <authorList>
            <person name="Huang X."/>
            <person name="Xie Y."/>
            <person name="Chu X."/>
            <person name="Xiao K."/>
        </authorList>
    </citation>
    <scope>NUCLEOTIDE SEQUENCE [LARGE SCALE GENOMIC DNA]</scope>
    <source>
        <strain evidence="7 8">HNM0687</strain>
    </source>
</reference>
<evidence type="ECO:0000256" key="5">
    <source>
        <dbReference type="SAM" id="MobiDB-lite"/>
    </source>
</evidence>
<name>A0A6L7GMR1_9ACTN</name>
<evidence type="ECO:0000313" key="7">
    <source>
        <dbReference type="EMBL" id="MXP21224.1"/>
    </source>
</evidence>
<dbReference type="InterPro" id="IPR003439">
    <property type="entry name" value="ABC_transporter-like_ATP-bd"/>
</dbReference>
<dbReference type="InterPro" id="IPR027417">
    <property type="entry name" value="P-loop_NTPase"/>
</dbReference>
<accession>A0A6L7GMR1</accession>
<evidence type="ECO:0000256" key="2">
    <source>
        <dbReference type="ARBA" id="ARBA00022448"/>
    </source>
</evidence>
<evidence type="ECO:0000256" key="1">
    <source>
        <dbReference type="ARBA" id="ARBA00005417"/>
    </source>
</evidence>